<feature type="transmembrane region" description="Helical" evidence="1">
    <location>
        <begin position="409"/>
        <end position="431"/>
    </location>
</feature>
<keyword evidence="1" id="KW-0812">Transmembrane</keyword>
<accession>A0A7Z7PRH2</accession>
<feature type="transmembrane region" description="Helical" evidence="1">
    <location>
        <begin position="205"/>
        <end position="225"/>
    </location>
</feature>
<dbReference type="EMBL" id="LS974202">
    <property type="protein sequence ID" value="SSC13433.1"/>
    <property type="molecule type" value="Genomic_DNA"/>
</dbReference>
<feature type="transmembrane region" description="Helical" evidence="1">
    <location>
        <begin position="38"/>
        <end position="59"/>
    </location>
</feature>
<protein>
    <submittedName>
        <fullName evidence="2">Uncharacterized protein</fullName>
    </submittedName>
</protein>
<gene>
    <name evidence="2" type="ORF">MESINF_1993</name>
</gene>
<feature type="transmembrane region" description="Helical" evidence="1">
    <location>
        <begin position="475"/>
        <end position="496"/>
    </location>
</feature>
<feature type="transmembrane region" description="Helical" evidence="1">
    <location>
        <begin position="169"/>
        <end position="198"/>
    </location>
</feature>
<feature type="transmembrane region" description="Helical" evidence="1">
    <location>
        <begin position="527"/>
        <end position="546"/>
    </location>
</feature>
<feature type="transmembrane region" description="Helical" evidence="1">
    <location>
        <begin position="87"/>
        <end position="115"/>
    </location>
</feature>
<dbReference type="KEGG" id="minf:MESINF_1993"/>
<feature type="transmembrane region" description="Helical" evidence="1">
    <location>
        <begin position="270"/>
        <end position="292"/>
    </location>
</feature>
<feature type="transmembrane region" description="Helical" evidence="1">
    <location>
        <begin position="338"/>
        <end position="359"/>
    </location>
</feature>
<feature type="transmembrane region" description="Helical" evidence="1">
    <location>
        <begin position="136"/>
        <end position="157"/>
    </location>
</feature>
<feature type="transmembrane region" description="Helical" evidence="1">
    <location>
        <begin position="502"/>
        <end position="520"/>
    </location>
</feature>
<sequence length="554" mass="62116">MPSLFLWQNIVMRDFFIIVKWRSKEAARLVTRQGRKTILISSLAIIFLIMFSVPLIFYMREYFIPNFSRIAGLSDQLRELTGIDLKMIVITFFSAIIFSILLGSDLPVVISNLFFSDRVKLLIQMPVKKSTIAKVQLSEVLTTGGLPILLFVPVFLATLSGLGVSGFRFWLALVLLIIFVVDILCITSVISFAVVFLSRGRFLKVLSSIMTMVTLFAFIFTLRFMDFSAIDLARPDHVAEQFGTLQGVITAPYLPWTPFVNSILGKTDDVVLFLLYSLAIIMILEFLEIFLYPGVIQKLTTRPTGSIKNFRKEGRGRSHSFSGILKKDFLLLIREPKLTFAFLYPSLFVPVVVMANPTLLRSFGILQLLGLIVFLFSNYSTVTSTALFAFERQLGDNGLLFPVKRLGTVISKASIVTFLYSLIVFLVGLYVVSKASVYRDFMFTFLLFMLPTIFSLSLLGGYLEKSFGTRDTGNVFKALTLAGALISFVLSTLLPVFTTLPLAMYTTGSIAAFLGFLNLPAANPWNWIFGMAIPFLLWAGIIWASLKSLCYNFV</sequence>
<organism evidence="2 3">
    <name type="scientific">Mesotoga infera</name>
    <dbReference type="NCBI Taxonomy" id="1236046"/>
    <lineage>
        <taxon>Bacteria</taxon>
        <taxon>Thermotogati</taxon>
        <taxon>Thermotogota</taxon>
        <taxon>Thermotogae</taxon>
        <taxon>Kosmotogales</taxon>
        <taxon>Kosmotogaceae</taxon>
        <taxon>Mesotoga</taxon>
    </lineage>
</organism>
<evidence type="ECO:0000313" key="3">
    <source>
        <dbReference type="Proteomes" id="UP000250796"/>
    </source>
</evidence>
<keyword evidence="1" id="KW-0472">Membrane</keyword>
<reference evidence="2 3" key="1">
    <citation type="submission" date="2017-01" db="EMBL/GenBank/DDBJ databases">
        <authorList>
            <person name="Erauso G."/>
        </authorList>
    </citation>
    <scope>NUCLEOTIDE SEQUENCE [LARGE SCALE GENOMIC DNA]</scope>
    <source>
        <strain evidence="2">MESINF1</strain>
    </source>
</reference>
<dbReference type="Proteomes" id="UP000250796">
    <property type="component" value="Chromosome MESINF"/>
</dbReference>
<feature type="transmembrane region" description="Helical" evidence="1">
    <location>
        <begin position="365"/>
        <end position="388"/>
    </location>
</feature>
<evidence type="ECO:0000256" key="1">
    <source>
        <dbReference type="SAM" id="Phobius"/>
    </source>
</evidence>
<keyword evidence="1" id="KW-1133">Transmembrane helix</keyword>
<proteinExistence type="predicted"/>
<dbReference type="AlphaFoldDB" id="A0A7Z7PRH2"/>
<feature type="transmembrane region" description="Helical" evidence="1">
    <location>
        <begin position="443"/>
        <end position="463"/>
    </location>
</feature>
<keyword evidence="3" id="KW-1185">Reference proteome</keyword>
<name>A0A7Z7PRH2_9BACT</name>
<evidence type="ECO:0000313" key="2">
    <source>
        <dbReference type="EMBL" id="SSC13433.1"/>
    </source>
</evidence>